<dbReference type="InterPro" id="IPR001451">
    <property type="entry name" value="Hexapep"/>
</dbReference>
<accession>A0A223AQD9</accession>
<dbReference type="SUPFAM" id="SSF51161">
    <property type="entry name" value="Trimeric LpxA-like enzymes"/>
    <property type="match status" value="1"/>
</dbReference>
<organism evidence="1 2">
    <name type="scientific">Mogibacterium pumilum</name>
    <dbReference type="NCBI Taxonomy" id="86332"/>
    <lineage>
        <taxon>Bacteria</taxon>
        <taxon>Bacillati</taxon>
        <taxon>Bacillota</taxon>
        <taxon>Clostridia</taxon>
        <taxon>Peptostreptococcales</taxon>
        <taxon>Anaerovoracaceae</taxon>
        <taxon>Mogibacterium</taxon>
    </lineage>
</organism>
<protein>
    <submittedName>
        <fullName evidence="1">Gamma carbonic anhydrase family protein</fullName>
    </submittedName>
</protein>
<dbReference type="RefSeq" id="WP_094233387.1">
    <property type="nucleotide sequence ID" value="NZ_CP016199.1"/>
</dbReference>
<dbReference type="CDD" id="cd04645">
    <property type="entry name" value="LbH_gamma_CA_like"/>
    <property type="match status" value="1"/>
</dbReference>
<name>A0A223AQD9_9FIRM</name>
<dbReference type="Pfam" id="PF00132">
    <property type="entry name" value="Hexapep"/>
    <property type="match status" value="1"/>
</dbReference>
<dbReference type="OrthoDB" id="9803036at2"/>
<proteinExistence type="predicted"/>
<sequence length="173" mass="18425">MDNREVEKLELYDDSVFIADGVQLSGLENIKLGKDVNIWYNSVLRSSGKDIVIGARTNIQDGSVVHIATNSGTYIGADVTIGHMSLIHGCTIGDSTLIGMGSIIMDDAKIGCECIVGAGSLVTQGKEFPDGVLIMGRPAKVVRKLSPEERANIAGEAASYVETAREEKKSIRG</sequence>
<keyword evidence="2" id="KW-1185">Reference proteome</keyword>
<dbReference type="InterPro" id="IPR047324">
    <property type="entry name" value="LbH_gamma_CA-like"/>
</dbReference>
<dbReference type="PANTHER" id="PTHR13061:SF29">
    <property type="entry name" value="GAMMA CARBONIC ANHYDRASE-LIKE 1, MITOCHONDRIAL-RELATED"/>
    <property type="match status" value="1"/>
</dbReference>
<gene>
    <name evidence="1" type="ORF">AXF17_00880</name>
</gene>
<evidence type="ECO:0000313" key="2">
    <source>
        <dbReference type="Proteomes" id="UP000214689"/>
    </source>
</evidence>
<dbReference type="Gene3D" id="2.160.10.10">
    <property type="entry name" value="Hexapeptide repeat proteins"/>
    <property type="match status" value="1"/>
</dbReference>
<dbReference type="PANTHER" id="PTHR13061">
    <property type="entry name" value="DYNACTIN SUBUNIT P25"/>
    <property type="match status" value="1"/>
</dbReference>
<reference evidence="2" key="1">
    <citation type="submission" date="2016-05" db="EMBL/GenBank/DDBJ databases">
        <authorList>
            <person name="Holder M.E."/>
            <person name="Ajami N.J."/>
            <person name="Petrosino J.F."/>
        </authorList>
    </citation>
    <scope>NUCLEOTIDE SEQUENCE [LARGE SCALE GENOMIC DNA]</scope>
    <source>
        <strain evidence="2">ATCC 700696</strain>
    </source>
</reference>
<dbReference type="InterPro" id="IPR011004">
    <property type="entry name" value="Trimer_LpxA-like_sf"/>
</dbReference>
<dbReference type="InterPro" id="IPR050484">
    <property type="entry name" value="Transf_Hexapept/Carb_Anhydrase"/>
</dbReference>
<dbReference type="Proteomes" id="UP000214689">
    <property type="component" value="Chromosome"/>
</dbReference>
<dbReference type="EMBL" id="CP016199">
    <property type="protein sequence ID" value="ASS37171.1"/>
    <property type="molecule type" value="Genomic_DNA"/>
</dbReference>
<evidence type="ECO:0000313" key="1">
    <source>
        <dbReference type="EMBL" id="ASS37171.1"/>
    </source>
</evidence>
<dbReference type="AlphaFoldDB" id="A0A223AQD9"/>